<keyword evidence="1" id="KW-0472">Membrane</keyword>
<organism evidence="2 3">
    <name type="scientific">Nocardiopsis flavescens</name>
    <dbReference type="NCBI Taxonomy" id="758803"/>
    <lineage>
        <taxon>Bacteria</taxon>
        <taxon>Bacillati</taxon>
        <taxon>Actinomycetota</taxon>
        <taxon>Actinomycetes</taxon>
        <taxon>Streptosporangiales</taxon>
        <taxon>Nocardiopsidaceae</taxon>
        <taxon>Nocardiopsis</taxon>
    </lineage>
</organism>
<feature type="transmembrane region" description="Helical" evidence="1">
    <location>
        <begin position="71"/>
        <end position="89"/>
    </location>
</feature>
<evidence type="ECO:0000313" key="3">
    <source>
        <dbReference type="Proteomes" id="UP000184452"/>
    </source>
</evidence>
<proteinExistence type="predicted"/>
<feature type="transmembrane region" description="Helical" evidence="1">
    <location>
        <begin position="118"/>
        <end position="139"/>
    </location>
</feature>
<dbReference type="STRING" id="758803.SAMN05421803_111158"/>
<reference evidence="2 3" key="1">
    <citation type="submission" date="2016-11" db="EMBL/GenBank/DDBJ databases">
        <authorList>
            <person name="Jaros S."/>
            <person name="Januszkiewicz K."/>
            <person name="Wedrychowicz H."/>
        </authorList>
    </citation>
    <scope>NUCLEOTIDE SEQUENCE [LARGE SCALE GENOMIC DNA]</scope>
    <source>
        <strain evidence="2 3">CGMCC 4.5723</strain>
    </source>
</reference>
<name>A0A1M6NCG4_9ACTN</name>
<dbReference type="Proteomes" id="UP000184452">
    <property type="component" value="Unassembled WGS sequence"/>
</dbReference>
<evidence type="ECO:0000256" key="1">
    <source>
        <dbReference type="SAM" id="Phobius"/>
    </source>
</evidence>
<keyword evidence="1" id="KW-0812">Transmembrane</keyword>
<accession>A0A1M6NCG4</accession>
<evidence type="ECO:0000313" key="2">
    <source>
        <dbReference type="EMBL" id="SHJ93286.1"/>
    </source>
</evidence>
<feature type="transmembrane region" description="Helical" evidence="1">
    <location>
        <begin position="145"/>
        <end position="165"/>
    </location>
</feature>
<protein>
    <submittedName>
        <fullName evidence="2">Uncharacterized protein</fullName>
    </submittedName>
</protein>
<keyword evidence="3" id="KW-1185">Reference proteome</keyword>
<keyword evidence="1" id="KW-1133">Transmembrane helix</keyword>
<feature type="transmembrane region" description="Helical" evidence="1">
    <location>
        <begin position="44"/>
        <end position="65"/>
    </location>
</feature>
<dbReference type="RefSeq" id="WP_073380653.1">
    <property type="nucleotide sequence ID" value="NZ_FQZK01000011.1"/>
</dbReference>
<sequence>MIGRIVDEFRPSRVIEDNDRAAYLSTENPRFRRAWASRARRRRLAALSAAVSAASVPLLAAAVALPSQVSLLFALAFAVAAFASAVLATRLNKATRMSLPYRLLDERQRAERDRSVRFGHRGTTALLFAGLIAAGAPSFLPGEPVFPAVLALPLLWTLIIVHTSLPALHAAWTQPDEVVDDPDA</sequence>
<gene>
    <name evidence="2" type="ORF">SAMN05421803_111158</name>
</gene>
<dbReference type="EMBL" id="FQZK01000011">
    <property type="protein sequence ID" value="SHJ93286.1"/>
    <property type="molecule type" value="Genomic_DNA"/>
</dbReference>
<dbReference type="OrthoDB" id="3432328at2"/>
<dbReference type="AlphaFoldDB" id="A0A1M6NCG4"/>